<gene>
    <name evidence="2" type="ORF">R1flu_014803</name>
</gene>
<feature type="region of interest" description="Disordered" evidence="1">
    <location>
        <begin position="1"/>
        <end position="24"/>
    </location>
</feature>
<protein>
    <submittedName>
        <fullName evidence="2">Uncharacterized protein</fullName>
    </submittedName>
</protein>
<dbReference type="Proteomes" id="UP001605036">
    <property type="component" value="Unassembled WGS sequence"/>
</dbReference>
<reference evidence="2 3" key="1">
    <citation type="submission" date="2024-09" db="EMBL/GenBank/DDBJ databases">
        <title>Chromosome-scale assembly of Riccia fluitans.</title>
        <authorList>
            <person name="Paukszto L."/>
            <person name="Sawicki J."/>
            <person name="Karawczyk K."/>
            <person name="Piernik-Szablinska J."/>
            <person name="Szczecinska M."/>
            <person name="Mazdziarz M."/>
        </authorList>
    </citation>
    <scope>NUCLEOTIDE SEQUENCE [LARGE SCALE GENOMIC DNA]</scope>
    <source>
        <strain evidence="2">Rf_01</strain>
        <tissue evidence="2">Aerial parts of the thallus</tissue>
    </source>
</reference>
<evidence type="ECO:0000313" key="2">
    <source>
        <dbReference type="EMBL" id="KAL2630117.1"/>
    </source>
</evidence>
<evidence type="ECO:0000313" key="3">
    <source>
        <dbReference type="Proteomes" id="UP001605036"/>
    </source>
</evidence>
<sequence>MTWERVEGGRREGEKGAVRSDRGSNMWLLGRNKYRGQRRKIAWVPRTGSAQGNP</sequence>
<dbReference type="EMBL" id="JBHFFA010000004">
    <property type="protein sequence ID" value="KAL2630117.1"/>
    <property type="molecule type" value="Genomic_DNA"/>
</dbReference>
<dbReference type="AlphaFoldDB" id="A0ABD1YKA0"/>
<feature type="non-terminal residue" evidence="2">
    <location>
        <position position="54"/>
    </location>
</feature>
<proteinExistence type="predicted"/>
<keyword evidence="3" id="KW-1185">Reference proteome</keyword>
<feature type="compositionally biased region" description="Basic and acidic residues" evidence="1">
    <location>
        <begin position="1"/>
        <end position="22"/>
    </location>
</feature>
<comment type="caution">
    <text evidence="2">The sequence shown here is derived from an EMBL/GenBank/DDBJ whole genome shotgun (WGS) entry which is preliminary data.</text>
</comment>
<organism evidence="2 3">
    <name type="scientific">Riccia fluitans</name>
    <dbReference type="NCBI Taxonomy" id="41844"/>
    <lineage>
        <taxon>Eukaryota</taxon>
        <taxon>Viridiplantae</taxon>
        <taxon>Streptophyta</taxon>
        <taxon>Embryophyta</taxon>
        <taxon>Marchantiophyta</taxon>
        <taxon>Marchantiopsida</taxon>
        <taxon>Marchantiidae</taxon>
        <taxon>Marchantiales</taxon>
        <taxon>Ricciaceae</taxon>
        <taxon>Riccia</taxon>
    </lineage>
</organism>
<accession>A0ABD1YKA0</accession>
<name>A0ABD1YKA0_9MARC</name>
<evidence type="ECO:0000256" key="1">
    <source>
        <dbReference type="SAM" id="MobiDB-lite"/>
    </source>
</evidence>